<keyword evidence="3" id="KW-1185">Reference proteome</keyword>
<feature type="transmembrane region" description="Helical" evidence="1">
    <location>
        <begin position="56"/>
        <end position="75"/>
    </location>
</feature>
<feature type="transmembrane region" description="Helical" evidence="1">
    <location>
        <begin position="24"/>
        <end position="50"/>
    </location>
</feature>
<evidence type="ECO:0000313" key="2">
    <source>
        <dbReference type="EMBL" id="MDA0139932.1"/>
    </source>
</evidence>
<evidence type="ECO:0000313" key="3">
    <source>
        <dbReference type="Proteomes" id="UP001147700"/>
    </source>
</evidence>
<organism evidence="2 3">
    <name type="scientific">Solirubrobacter deserti</name>
    <dbReference type="NCBI Taxonomy" id="2282478"/>
    <lineage>
        <taxon>Bacteria</taxon>
        <taxon>Bacillati</taxon>
        <taxon>Actinomycetota</taxon>
        <taxon>Thermoleophilia</taxon>
        <taxon>Solirubrobacterales</taxon>
        <taxon>Solirubrobacteraceae</taxon>
        <taxon>Solirubrobacter</taxon>
    </lineage>
</organism>
<comment type="caution">
    <text evidence="2">The sequence shown here is derived from an EMBL/GenBank/DDBJ whole genome shotgun (WGS) entry which is preliminary data.</text>
</comment>
<dbReference type="RefSeq" id="WP_202952612.1">
    <property type="nucleotide sequence ID" value="NZ_JAPCID010000031.1"/>
</dbReference>
<sequence length="82" mass="8788">MGQVITLPKQKRSKVEITEDRRHAIVTGLCALVFLLGFFIAGPALAIYAFGFATTSHLGSAAACVGGLLVTWAITRQAYKHI</sequence>
<dbReference type="EMBL" id="JAPCID010000031">
    <property type="protein sequence ID" value="MDA0139932.1"/>
    <property type="molecule type" value="Genomic_DNA"/>
</dbReference>
<reference evidence="2" key="1">
    <citation type="submission" date="2022-10" db="EMBL/GenBank/DDBJ databases">
        <title>The WGS of Solirubrobacter sp. CPCC 204708.</title>
        <authorList>
            <person name="Jiang Z."/>
        </authorList>
    </citation>
    <scope>NUCLEOTIDE SEQUENCE</scope>
    <source>
        <strain evidence="2">CPCC 204708</strain>
    </source>
</reference>
<keyword evidence="1" id="KW-0472">Membrane</keyword>
<keyword evidence="1" id="KW-1133">Transmembrane helix</keyword>
<evidence type="ECO:0000256" key="1">
    <source>
        <dbReference type="SAM" id="Phobius"/>
    </source>
</evidence>
<protein>
    <submittedName>
        <fullName evidence="2">Uncharacterized protein</fullName>
    </submittedName>
</protein>
<keyword evidence="1" id="KW-0812">Transmembrane</keyword>
<dbReference type="Proteomes" id="UP001147700">
    <property type="component" value="Unassembled WGS sequence"/>
</dbReference>
<gene>
    <name evidence="2" type="ORF">OJ962_20685</name>
</gene>
<proteinExistence type="predicted"/>
<accession>A0ABT4RMX7</accession>
<name>A0ABT4RMX7_9ACTN</name>